<evidence type="ECO:0000256" key="6">
    <source>
        <dbReference type="ARBA" id="ARBA00023163"/>
    </source>
</evidence>
<name>A0AA86N2D4_9BACT</name>
<keyword evidence="3 7" id="KW-0862">Zinc</keyword>
<dbReference type="GO" id="GO:0045892">
    <property type="term" value="P:negative regulation of DNA-templated transcription"/>
    <property type="evidence" value="ECO:0007669"/>
    <property type="project" value="TreeGrafter"/>
</dbReference>
<keyword evidence="4" id="KW-0805">Transcription regulation</keyword>
<organism evidence="9 10">
    <name type="scientific">Nitrospira tepida</name>
    <dbReference type="NCBI Taxonomy" id="2973512"/>
    <lineage>
        <taxon>Bacteria</taxon>
        <taxon>Pseudomonadati</taxon>
        <taxon>Nitrospirota</taxon>
        <taxon>Nitrospiria</taxon>
        <taxon>Nitrospirales</taxon>
        <taxon>Nitrospiraceae</taxon>
        <taxon>Nitrospira</taxon>
    </lineage>
</organism>
<evidence type="ECO:0000313" key="10">
    <source>
        <dbReference type="Proteomes" id="UP001179121"/>
    </source>
</evidence>
<dbReference type="Proteomes" id="UP001179121">
    <property type="component" value="Chromosome"/>
</dbReference>
<evidence type="ECO:0000256" key="1">
    <source>
        <dbReference type="ARBA" id="ARBA00007957"/>
    </source>
</evidence>
<feature type="binding site" evidence="8">
    <location>
        <position position="131"/>
    </location>
    <ligand>
        <name>Fe cation</name>
        <dbReference type="ChEBI" id="CHEBI:24875"/>
    </ligand>
</feature>
<dbReference type="CDD" id="cd07153">
    <property type="entry name" value="Fur_like"/>
    <property type="match status" value="1"/>
</dbReference>
<evidence type="ECO:0000256" key="8">
    <source>
        <dbReference type="PIRSR" id="PIRSR602481-2"/>
    </source>
</evidence>
<evidence type="ECO:0000256" key="2">
    <source>
        <dbReference type="ARBA" id="ARBA00022491"/>
    </source>
</evidence>
<dbReference type="KEGG" id="nti:DNFV4_03972"/>
<keyword evidence="10" id="KW-1185">Reference proteome</keyword>
<dbReference type="RefSeq" id="WP_289270827.1">
    <property type="nucleotide sequence ID" value="NZ_OX365700.1"/>
</dbReference>
<keyword evidence="8" id="KW-0408">Iron</keyword>
<reference evidence="9" key="1">
    <citation type="submission" date="2022-10" db="EMBL/GenBank/DDBJ databases">
        <authorList>
            <person name="Koch H."/>
        </authorList>
    </citation>
    <scope>NUCLEOTIDE SEQUENCE</scope>
    <source>
        <strain evidence="9">DNF</strain>
    </source>
</reference>
<comment type="cofactor">
    <cofactor evidence="7">
        <name>Zn(2+)</name>
        <dbReference type="ChEBI" id="CHEBI:29105"/>
    </cofactor>
    <text evidence="7">Binds 1 zinc ion per subunit.</text>
</comment>
<keyword evidence="2" id="KW-0678">Repressor</keyword>
<dbReference type="PANTHER" id="PTHR33202">
    <property type="entry name" value="ZINC UPTAKE REGULATION PROTEIN"/>
    <property type="match status" value="1"/>
</dbReference>
<evidence type="ECO:0000256" key="3">
    <source>
        <dbReference type="ARBA" id="ARBA00022833"/>
    </source>
</evidence>
<feature type="binding site" evidence="7">
    <location>
        <position position="142"/>
    </location>
    <ligand>
        <name>Zn(2+)</name>
        <dbReference type="ChEBI" id="CHEBI:29105"/>
    </ligand>
</feature>
<dbReference type="InterPro" id="IPR036390">
    <property type="entry name" value="WH_DNA-bd_sf"/>
</dbReference>
<dbReference type="GO" id="GO:1900376">
    <property type="term" value="P:regulation of secondary metabolite biosynthetic process"/>
    <property type="evidence" value="ECO:0007669"/>
    <property type="project" value="TreeGrafter"/>
</dbReference>
<feature type="binding site" evidence="7">
    <location>
        <position position="102"/>
    </location>
    <ligand>
        <name>Zn(2+)</name>
        <dbReference type="ChEBI" id="CHEBI:29105"/>
    </ligand>
</feature>
<evidence type="ECO:0000256" key="7">
    <source>
        <dbReference type="PIRSR" id="PIRSR602481-1"/>
    </source>
</evidence>
<evidence type="ECO:0000256" key="5">
    <source>
        <dbReference type="ARBA" id="ARBA00023125"/>
    </source>
</evidence>
<dbReference type="GO" id="GO:0000976">
    <property type="term" value="F:transcription cis-regulatory region binding"/>
    <property type="evidence" value="ECO:0007669"/>
    <property type="project" value="TreeGrafter"/>
</dbReference>
<dbReference type="InterPro" id="IPR036388">
    <property type="entry name" value="WH-like_DNA-bd_sf"/>
</dbReference>
<dbReference type="GO" id="GO:0008270">
    <property type="term" value="F:zinc ion binding"/>
    <property type="evidence" value="ECO:0007669"/>
    <property type="project" value="TreeGrafter"/>
</dbReference>
<keyword evidence="7" id="KW-0479">Metal-binding</keyword>
<feature type="binding site" evidence="7">
    <location>
        <position position="99"/>
    </location>
    <ligand>
        <name>Zn(2+)</name>
        <dbReference type="ChEBI" id="CHEBI:29105"/>
    </ligand>
</feature>
<dbReference type="SUPFAM" id="SSF46785">
    <property type="entry name" value="Winged helix' DNA-binding domain"/>
    <property type="match status" value="1"/>
</dbReference>
<dbReference type="Gene3D" id="1.10.10.10">
    <property type="entry name" value="Winged helix-like DNA-binding domain superfamily/Winged helix DNA-binding domain"/>
    <property type="match status" value="1"/>
</dbReference>
<feature type="binding site" evidence="7">
    <location>
        <position position="139"/>
    </location>
    <ligand>
        <name>Zn(2+)</name>
        <dbReference type="ChEBI" id="CHEBI:29105"/>
    </ligand>
</feature>
<dbReference type="EMBL" id="OX365700">
    <property type="protein sequence ID" value="CAI4033533.1"/>
    <property type="molecule type" value="Genomic_DNA"/>
</dbReference>
<dbReference type="AlphaFoldDB" id="A0AA86N2D4"/>
<comment type="cofactor">
    <cofactor evidence="8">
        <name>Mn(2+)</name>
        <dbReference type="ChEBI" id="CHEBI:29035"/>
    </cofactor>
    <cofactor evidence="8">
        <name>Fe(2+)</name>
        <dbReference type="ChEBI" id="CHEBI:29033"/>
    </cofactor>
    <text evidence="8">Binds 1 Mn(2+) or Fe(2+) ion per subunit.</text>
</comment>
<dbReference type="Pfam" id="PF01475">
    <property type="entry name" value="FUR"/>
    <property type="match status" value="1"/>
</dbReference>
<keyword evidence="5" id="KW-0238">DNA-binding</keyword>
<dbReference type="PANTHER" id="PTHR33202:SF7">
    <property type="entry name" value="FERRIC UPTAKE REGULATION PROTEIN"/>
    <property type="match status" value="1"/>
</dbReference>
<evidence type="ECO:0000313" key="9">
    <source>
        <dbReference type="EMBL" id="CAI4033533.1"/>
    </source>
</evidence>
<dbReference type="GO" id="GO:0003700">
    <property type="term" value="F:DNA-binding transcription factor activity"/>
    <property type="evidence" value="ECO:0007669"/>
    <property type="project" value="InterPro"/>
</dbReference>
<accession>A0AA86N2D4</accession>
<dbReference type="Gene3D" id="3.30.1490.190">
    <property type="match status" value="1"/>
</dbReference>
<gene>
    <name evidence="9" type="ORF">DNFV4_03972</name>
</gene>
<comment type="similarity">
    <text evidence="1">Belongs to the Fur family.</text>
</comment>
<keyword evidence="6" id="KW-0804">Transcription</keyword>
<protein>
    <submittedName>
        <fullName evidence="9">Ferric uptake regulation protein</fullName>
    </submittedName>
</protein>
<evidence type="ECO:0000256" key="4">
    <source>
        <dbReference type="ARBA" id="ARBA00023015"/>
    </source>
</evidence>
<sequence>MALNVMLGDEELRRRFRACGLRLTPQRAAIYRALVATTSHPTAETLYASVRRTYPNLSQNTVYYTLSALRRAGLVQEVNFGHDGARFDGNVTPHHHLICTACHRIEDVMDERLDRLSLAAPVTKRFEVRRHRVEFYGFCERCRRKQQGTGGRR</sequence>
<dbReference type="InterPro" id="IPR043135">
    <property type="entry name" value="Fur_C"/>
</dbReference>
<proteinExistence type="inferred from homology"/>
<dbReference type="InterPro" id="IPR002481">
    <property type="entry name" value="FUR"/>
</dbReference>